<dbReference type="InterPro" id="IPR000073">
    <property type="entry name" value="AB_hydrolase_1"/>
</dbReference>
<dbReference type="Pfam" id="PF12697">
    <property type="entry name" value="Abhydrolase_6"/>
    <property type="match status" value="1"/>
</dbReference>
<evidence type="ECO:0000313" key="2">
    <source>
        <dbReference type="EMBL" id="MVQ28132.1"/>
    </source>
</evidence>
<dbReference type="AlphaFoldDB" id="A0A6N8IN74"/>
<dbReference type="Gene3D" id="3.40.50.1820">
    <property type="entry name" value="alpha/beta hydrolase"/>
    <property type="match status" value="1"/>
</dbReference>
<organism evidence="2 3">
    <name type="scientific">Ramlibacter pinisoli</name>
    <dbReference type="NCBI Taxonomy" id="2682844"/>
    <lineage>
        <taxon>Bacteria</taxon>
        <taxon>Pseudomonadati</taxon>
        <taxon>Pseudomonadota</taxon>
        <taxon>Betaproteobacteria</taxon>
        <taxon>Burkholderiales</taxon>
        <taxon>Comamonadaceae</taxon>
        <taxon>Ramlibacter</taxon>
    </lineage>
</organism>
<feature type="domain" description="AB hydrolase-1" evidence="1">
    <location>
        <begin position="47"/>
        <end position="257"/>
    </location>
</feature>
<dbReference type="SUPFAM" id="SSF53474">
    <property type="entry name" value="alpha/beta-Hydrolases"/>
    <property type="match status" value="1"/>
</dbReference>
<gene>
    <name evidence="2" type="ORF">GON04_01625</name>
</gene>
<reference evidence="2 3" key="1">
    <citation type="submission" date="2019-12" db="EMBL/GenBank/DDBJ databases">
        <authorList>
            <person name="Huq M.A."/>
        </authorList>
    </citation>
    <scope>NUCLEOTIDE SEQUENCE [LARGE SCALE GENOMIC DNA]</scope>
    <source>
        <strain evidence="2 3">MAH-25</strain>
    </source>
</reference>
<protein>
    <submittedName>
        <fullName evidence="2">Alpha/beta fold hydrolase</fullName>
    </submittedName>
</protein>
<keyword evidence="3" id="KW-1185">Reference proteome</keyword>
<dbReference type="EMBL" id="WSEL01000003">
    <property type="protein sequence ID" value="MVQ28132.1"/>
    <property type="molecule type" value="Genomic_DNA"/>
</dbReference>
<dbReference type="InterPro" id="IPR029058">
    <property type="entry name" value="AB_hydrolase_fold"/>
</dbReference>
<sequence length="277" mass="29761">MEDLESDGAGDDTAVDPVRRHLTALLAWLGLGAPAPALPQTRQKLGIVLLHGIGADGSSMAPLAGQLRAPGWLVATPDMPWSKVTAFSEPVAVAERQVREALERLRRDGAQRLVLAGFSIGGFFAARMAGQVPVDALVAIAPNGGSDMKKLDDQLARARELVAQGKGQERTTLMDADVASPARWPLEGTRPAPYLEWYDPQGAMNWDRAWRALKPGLPVLLVVPTRDLANLRQKKAELWSMLPPHPANLLLEPRSDHIGAPAASAEGVVRWLGSTLL</sequence>
<keyword evidence="2" id="KW-0378">Hydrolase</keyword>
<dbReference type="RefSeq" id="WP_157396272.1">
    <property type="nucleotide sequence ID" value="NZ_WSEL01000003.1"/>
</dbReference>
<proteinExistence type="predicted"/>
<comment type="caution">
    <text evidence="2">The sequence shown here is derived from an EMBL/GenBank/DDBJ whole genome shotgun (WGS) entry which is preliminary data.</text>
</comment>
<dbReference type="Proteomes" id="UP000469385">
    <property type="component" value="Unassembled WGS sequence"/>
</dbReference>
<accession>A0A6N8IN74</accession>
<dbReference type="GO" id="GO:0016787">
    <property type="term" value="F:hydrolase activity"/>
    <property type="evidence" value="ECO:0007669"/>
    <property type="project" value="UniProtKB-KW"/>
</dbReference>
<name>A0A6N8IN74_9BURK</name>
<evidence type="ECO:0000259" key="1">
    <source>
        <dbReference type="Pfam" id="PF12697"/>
    </source>
</evidence>
<evidence type="ECO:0000313" key="3">
    <source>
        <dbReference type="Proteomes" id="UP000469385"/>
    </source>
</evidence>